<name>J3MGG9_ORYBR</name>
<dbReference type="EnsemblPlants" id="OB06G31130.1">
    <property type="protein sequence ID" value="OB06G31130.1"/>
    <property type="gene ID" value="OB06G31130"/>
</dbReference>
<accession>J3MGG9</accession>
<dbReference type="HOGENOM" id="CLU_2124909_0_0_1"/>
<reference evidence="2" key="1">
    <citation type="journal article" date="2013" name="Nat. Commun.">
        <title>Whole-genome sequencing of Oryza brachyantha reveals mechanisms underlying Oryza genome evolution.</title>
        <authorList>
            <person name="Chen J."/>
            <person name="Huang Q."/>
            <person name="Gao D."/>
            <person name="Wang J."/>
            <person name="Lang Y."/>
            <person name="Liu T."/>
            <person name="Li B."/>
            <person name="Bai Z."/>
            <person name="Luis Goicoechea J."/>
            <person name="Liang C."/>
            <person name="Chen C."/>
            <person name="Zhang W."/>
            <person name="Sun S."/>
            <person name="Liao Y."/>
            <person name="Zhang X."/>
            <person name="Yang L."/>
            <person name="Song C."/>
            <person name="Wang M."/>
            <person name="Shi J."/>
            <person name="Liu G."/>
            <person name="Liu J."/>
            <person name="Zhou H."/>
            <person name="Zhou W."/>
            <person name="Yu Q."/>
            <person name="An N."/>
            <person name="Chen Y."/>
            <person name="Cai Q."/>
            <person name="Wang B."/>
            <person name="Liu B."/>
            <person name="Min J."/>
            <person name="Huang Y."/>
            <person name="Wu H."/>
            <person name="Li Z."/>
            <person name="Zhang Y."/>
            <person name="Yin Y."/>
            <person name="Song W."/>
            <person name="Jiang J."/>
            <person name="Jackson S.A."/>
            <person name="Wing R.A."/>
            <person name="Wang J."/>
            <person name="Chen M."/>
        </authorList>
    </citation>
    <scope>NUCLEOTIDE SEQUENCE [LARGE SCALE GENOMIC DNA]</scope>
    <source>
        <strain evidence="2">cv. IRGC 101232</strain>
    </source>
</reference>
<sequence length="114" mass="12833">MANCLPLGAFMLLSQCQEAGEPQVVTNNSLDHLEIPTAAEKIKPPPPNTCIPIDDICIIQTDKQLNWPWSSHGICKASQLYVLPYQLYWRIDPHLQFGQVLDSPFLILSLFLLC</sequence>
<evidence type="ECO:0000313" key="2">
    <source>
        <dbReference type="EnsemblPlants" id="OB06G31130.1"/>
    </source>
</evidence>
<reference evidence="2" key="2">
    <citation type="submission" date="2013-04" db="UniProtKB">
        <authorList>
            <consortium name="EnsemblPlants"/>
        </authorList>
    </citation>
    <scope>IDENTIFICATION</scope>
</reference>
<proteinExistence type="predicted"/>
<dbReference type="Proteomes" id="UP000006038">
    <property type="component" value="Chromosome 6"/>
</dbReference>
<organism evidence="2">
    <name type="scientific">Oryza brachyantha</name>
    <name type="common">malo sina</name>
    <dbReference type="NCBI Taxonomy" id="4533"/>
    <lineage>
        <taxon>Eukaryota</taxon>
        <taxon>Viridiplantae</taxon>
        <taxon>Streptophyta</taxon>
        <taxon>Embryophyta</taxon>
        <taxon>Tracheophyta</taxon>
        <taxon>Spermatophyta</taxon>
        <taxon>Magnoliopsida</taxon>
        <taxon>Liliopsida</taxon>
        <taxon>Poales</taxon>
        <taxon>Poaceae</taxon>
        <taxon>BOP clade</taxon>
        <taxon>Oryzoideae</taxon>
        <taxon>Oryzeae</taxon>
        <taxon>Oryzinae</taxon>
        <taxon>Oryza</taxon>
    </lineage>
</organism>
<keyword evidence="1" id="KW-0732">Signal</keyword>
<keyword evidence="3" id="KW-1185">Reference proteome</keyword>
<feature type="chain" id="PRO_5003773458" evidence="1">
    <location>
        <begin position="20"/>
        <end position="114"/>
    </location>
</feature>
<dbReference type="Gramene" id="OB06G31130.1">
    <property type="protein sequence ID" value="OB06G31130.1"/>
    <property type="gene ID" value="OB06G31130"/>
</dbReference>
<evidence type="ECO:0000256" key="1">
    <source>
        <dbReference type="SAM" id="SignalP"/>
    </source>
</evidence>
<protein>
    <submittedName>
        <fullName evidence="2">Uncharacterized protein</fullName>
    </submittedName>
</protein>
<dbReference type="AlphaFoldDB" id="J3MGG9"/>
<evidence type="ECO:0000313" key="3">
    <source>
        <dbReference type="Proteomes" id="UP000006038"/>
    </source>
</evidence>
<feature type="signal peptide" evidence="1">
    <location>
        <begin position="1"/>
        <end position="19"/>
    </location>
</feature>